<name>A0ABY7B000_9PSEU</name>
<feature type="region of interest" description="Disordered" evidence="1">
    <location>
        <begin position="137"/>
        <end position="179"/>
    </location>
</feature>
<evidence type="ECO:0000313" key="2">
    <source>
        <dbReference type="EMBL" id="WAL64246.1"/>
    </source>
</evidence>
<feature type="compositionally biased region" description="Polar residues" evidence="1">
    <location>
        <begin position="155"/>
        <end position="169"/>
    </location>
</feature>
<reference evidence="2" key="1">
    <citation type="submission" date="2022-11" db="EMBL/GenBank/DDBJ databases">
        <authorList>
            <person name="Mo P."/>
        </authorList>
    </citation>
    <scope>NUCLEOTIDE SEQUENCE</scope>
    <source>
        <strain evidence="2">HUAS 11-8</strain>
    </source>
</reference>
<evidence type="ECO:0000313" key="3">
    <source>
        <dbReference type="Proteomes" id="UP001163203"/>
    </source>
</evidence>
<evidence type="ECO:0008006" key="4">
    <source>
        <dbReference type="Google" id="ProtNLM"/>
    </source>
</evidence>
<dbReference type="RefSeq" id="WP_268754473.1">
    <property type="nucleotide sequence ID" value="NZ_CP113836.1"/>
</dbReference>
<keyword evidence="3" id="KW-1185">Reference proteome</keyword>
<dbReference type="EMBL" id="CP113836">
    <property type="protein sequence ID" value="WAL64246.1"/>
    <property type="molecule type" value="Genomic_DNA"/>
</dbReference>
<proteinExistence type="predicted"/>
<accession>A0ABY7B000</accession>
<dbReference type="Proteomes" id="UP001163203">
    <property type="component" value="Chromosome"/>
</dbReference>
<evidence type="ECO:0000256" key="1">
    <source>
        <dbReference type="SAM" id="MobiDB-lite"/>
    </source>
</evidence>
<protein>
    <recommendedName>
        <fullName evidence="4">WXG100 family type VII secretion target</fullName>
    </recommendedName>
</protein>
<gene>
    <name evidence="2" type="ORF">ORV05_25155</name>
</gene>
<organism evidence="2 3">
    <name type="scientific">Amycolatopsis cynarae</name>
    <dbReference type="NCBI Taxonomy" id="2995223"/>
    <lineage>
        <taxon>Bacteria</taxon>
        <taxon>Bacillati</taxon>
        <taxon>Actinomycetota</taxon>
        <taxon>Actinomycetes</taxon>
        <taxon>Pseudonocardiales</taxon>
        <taxon>Pseudonocardiaceae</taxon>
        <taxon>Amycolatopsis</taxon>
    </lineage>
</organism>
<sequence length="179" mass="18207">MTAGFGAIPDELRETANTIADVVGGVLGLAWRGPSGDYGHAGVQRGWAQFVEDMRGRVEQLHAKAEEHGEGLKKAAVQYVERDSEAGRAIGGVGDLIDGGGAFDNPGMVQGGWESRIGGGQADGGMVGGGWTGPLKNAGAGTGGDGTAGIMSPGRSRQLSPQDDISSRLNPGDDNGMVF</sequence>